<evidence type="ECO:0000313" key="3">
    <source>
        <dbReference type="Proteomes" id="UP000326595"/>
    </source>
</evidence>
<name>A0A5E6SY54_PSEFL</name>
<dbReference type="AlphaFoldDB" id="A0A5E6SY54"/>
<organism evidence="2">
    <name type="scientific">Pseudomonas fluorescens</name>
    <dbReference type="NCBI Taxonomy" id="294"/>
    <lineage>
        <taxon>Bacteria</taxon>
        <taxon>Pseudomonadati</taxon>
        <taxon>Pseudomonadota</taxon>
        <taxon>Gammaproteobacteria</taxon>
        <taxon>Pseudomonadales</taxon>
        <taxon>Pseudomonadaceae</taxon>
        <taxon>Pseudomonas</taxon>
    </lineage>
</organism>
<dbReference type="EMBL" id="OZ024668">
    <property type="protein sequence ID" value="CAK9892368.1"/>
    <property type="molecule type" value="Genomic_DNA"/>
</dbReference>
<evidence type="ECO:0000313" key="1">
    <source>
        <dbReference type="EMBL" id="CAK9892368.1"/>
    </source>
</evidence>
<protein>
    <submittedName>
        <fullName evidence="2">Uncharacterized protein</fullName>
    </submittedName>
</protein>
<dbReference type="EMBL" id="CABVHG010000013">
    <property type="protein sequence ID" value="VVM85914.1"/>
    <property type="molecule type" value="Genomic_DNA"/>
</dbReference>
<proteinExistence type="predicted"/>
<gene>
    <name evidence="2" type="ORF">PS652_02527</name>
    <name evidence="1" type="ORF">PS652_05233</name>
</gene>
<sequence>MRFALFAGQTRSYLVGAGLPRDKANAIPNPIPGAAPW</sequence>
<accession>A0A5E6SY54</accession>
<reference evidence="2" key="1">
    <citation type="submission" date="2019-09" db="EMBL/GenBank/DDBJ databases">
        <authorList>
            <person name="Chandra G."/>
            <person name="Truman W A."/>
        </authorList>
    </citation>
    <scope>NUCLEOTIDE SEQUENCE [LARGE SCALE GENOMIC DNA]</scope>
    <source>
        <strain evidence="2">PS652</strain>
    </source>
</reference>
<evidence type="ECO:0000313" key="2">
    <source>
        <dbReference type="EMBL" id="VVM85914.1"/>
    </source>
</evidence>
<dbReference type="Proteomes" id="UP000326595">
    <property type="component" value="Chromosome"/>
</dbReference>
<reference evidence="1 3" key="2">
    <citation type="submission" date="2024-03" db="EMBL/GenBank/DDBJ databases">
        <authorList>
            <person name="Alaster D. Moffat"/>
            <person name="Govind Chandra"/>
            <person name="Andrew W. Truman"/>
        </authorList>
    </citation>
    <scope>NUCLEOTIDE SEQUENCE [LARGE SCALE GENOMIC DNA]</scope>
    <source>
        <strain evidence="1">PS652</strain>
    </source>
</reference>